<dbReference type="Proteomes" id="UP000030982">
    <property type="component" value="Unassembled WGS sequence"/>
</dbReference>
<dbReference type="EMBL" id="JTDL01000103">
    <property type="protein sequence ID" value="KHL03215.1"/>
    <property type="molecule type" value="Genomic_DNA"/>
</dbReference>
<evidence type="ECO:0000313" key="2">
    <source>
        <dbReference type="Proteomes" id="UP000030982"/>
    </source>
</evidence>
<accession>A0A0B2AN68</accession>
<comment type="caution">
    <text evidence="1">The sequence shown here is derived from an EMBL/GenBank/DDBJ whole genome shotgun (WGS) entry which is preliminary data.</text>
</comment>
<reference evidence="1 2" key="1">
    <citation type="submission" date="2014-09" db="EMBL/GenBank/DDBJ databases">
        <title>Genome sequence of Sinomonas sp. MUSC 117.</title>
        <authorList>
            <person name="Lee L.-H."/>
        </authorList>
    </citation>
    <scope>NUCLEOTIDE SEQUENCE [LARGE SCALE GENOMIC DNA]</scope>
    <source>
        <strain evidence="1 2">MUSC 117</strain>
    </source>
</reference>
<sequence length="80" mass="8123">MHGELGVHELPARDAGPVLVAVEVADDAARIRRVDGPGLLEGVLLGLPDIGAELVVVSGHSAISLPGSVPGEQQATVHHP</sequence>
<name>A0A0B2AN68_9MICC</name>
<organism evidence="1 2">
    <name type="scientific">Sinomonas humi</name>
    <dbReference type="NCBI Taxonomy" id="1338436"/>
    <lineage>
        <taxon>Bacteria</taxon>
        <taxon>Bacillati</taxon>
        <taxon>Actinomycetota</taxon>
        <taxon>Actinomycetes</taxon>
        <taxon>Micrococcales</taxon>
        <taxon>Micrococcaceae</taxon>
        <taxon>Sinomonas</taxon>
    </lineage>
</organism>
<gene>
    <name evidence="1" type="ORF">LK10_09605</name>
</gene>
<dbReference type="AlphaFoldDB" id="A0A0B2AN68"/>
<protein>
    <submittedName>
        <fullName evidence="1">Uncharacterized protein</fullName>
    </submittedName>
</protein>
<proteinExistence type="predicted"/>
<keyword evidence="2" id="KW-1185">Reference proteome</keyword>
<evidence type="ECO:0000313" key="1">
    <source>
        <dbReference type="EMBL" id="KHL03215.1"/>
    </source>
</evidence>